<evidence type="ECO:0000259" key="1">
    <source>
        <dbReference type="Pfam" id="PF01738"/>
    </source>
</evidence>
<organism evidence="2 3">
    <name type="scientific">Podospora didyma</name>
    <dbReference type="NCBI Taxonomy" id="330526"/>
    <lineage>
        <taxon>Eukaryota</taxon>
        <taxon>Fungi</taxon>
        <taxon>Dikarya</taxon>
        <taxon>Ascomycota</taxon>
        <taxon>Pezizomycotina</taxon>
        <taxon>Sordariomycetes</taxon>
        <taxon>Sordariomycetidae</taxon>
        <taxon>Sordariales</taxon>
        <taxon>Podosporaceae</taxon>
        <taxon>Podospora</taxon>
    </lineage>
</organism>
<reference evidence="2" key="1">
    <citation type="journal article" date="2023" name="Mol. Phylogenet. Evol.">
        <title>Genome-scale phylogeny and comparative genomics of the fungal order Sordariales.</title>
        <authorList>
            <person name="Hensen N."/>
            <person name="Bonometti L."/>
            <person name="Westerberg I."/>
            <person name="Brannstrom I.O."/>
            <person name="Guillou S."/>
            <person name="Cros-Aarteil S."/>
            <person name="Calhoun S."/>
            <person name="Haridas S."/>
            <person name="Kuo A."/>
            <person name="Mondo S."/>
            <person name="Pangilinan J."/>
            <person name="Riley R."/>
            <person name="LaButti K."/>
            <person name="Andreopoulos B."/>
            <person name="Lipzen A."/>
            <person name="Chen C."/>
            <person name="Yan M."/>
            <person name="Daum C."/>
            <person name="Ng V."/>
            <person name="Clum A."/>
            <person name="Steindorff A."/>
            <person name="Ohm R.A."/>
            <person name="Martin F."/>
            <person name="Silar P."/>
            <person name="Natvig D.O."/>
            <person name="Lalanne C."/>
            <person name="Gautier V."/>
            <person name="Ament-Velasquez S.L."/>
            <person name="Kruys A."/>
            <person name="Hutchinson M.I."/>
            <person name="Powell A.J."/>
            <person name="Barry K."/>
            <person name="Miller A.N."/>
            <person name="Grigoriev I.V."/>
            <person name="Debuchy R."/>
            <person name="Gladieux P."/>
            <person name="Hiltunen Thoren M."/>
            <person name="Johannesson H."/>
        </authorList>
    </citation>
    <scope>NUCLEOTIDE SEQUENCE</scope>
    <source>
        <strain evidence="2">CBS 232.78</strain>
    </source>
</reference>
<sequence length="264" mass="29633">MADSDYLAKPPSACCFSGTIHRGTPRGRVEQVLDIPTYIARPAEGKGNGHVVLYFPDVWGHSNNAFLLMDAFADAGFLTLGIDYFRGDPISKYRQSKNDPLPEGFDQAAWRAKHVAFATENVPKWAAAARERFGSTTPEKTKYAVVGYCFGAPYVMQMLAATDNHVSAGAFAHPTLLKEEDFVGIKHPLLLSCAENDHAFNTESRRKAIDILQRENKVYHEQLFYGIAHGFASKGDPDDPYQRWCKEQSLRAIIDWFDLWLIRS</sequence>
<name>A0AAE0K1R2_9PEZI</name>
<feature type="domain" description="Dienelactone hydrolase" evidence="1">
    <location>
        <begin position="35"/>
        <end position="258"/>
    </location>
</feature>
<keyword evidence="3" id="KW-1185">Reference proteome</keyword>
<proteinExistence type="predicted"/>
<keyword evidence="2" id="KW-0378">Hydrolase</keyword>
<reference evidence="2" key="2">
    <citation type="submission" date="2023-06" db="EMBL/GenBank/DDBJ databases">
        <authorList>
            <consortium name="Lawrence Berkeley National Laboratory"/>
            <person name="Haridas S."/>
            <person name="Hensen N."/>
            <person name="Bonometti L."/>
            <person name="Westerberg I."/>
            <person name="Brannstrom I.O."/>
            <person name="Guillou S."/>
            <person name="Cros-Aarteil S."/>
            <person name="Calhoun S."/>
            <person name="Kuo A."/>
            <person name="Mondo S."/>
            <person name="Pangilinan J."/>
            <person name="Riley R."/>
            <person name="LaButti K."/>
            <person name="Andreopoulos B."/>
            <person name="Lipzen A."/>
            <person name="Chen C."/>
            <person name="Yanf M."/>
            <person name="Daum C."/>
            <person name="Ng V."/>
            <person name="Clum A."/>
            <person name="Steindorff A."/>
            <person name="Ohm R."/>
            <person name="Martin F."/>
            <person name="Silar P."/>
            <person name="Natvig D."/>
            <person name="Lalanne C."/>
            <person name="Gautier V."/>
            <person name="Ament-velasquez S.L."/>
            <person name="Kruys A."/>
            <person name="Hutchinson M.I."/>
            <person name="Powell A.J."/>
            <person name="Barry K."/>
            <person name="Miller A.N."/>
            <person name="Grigoriev I.V."/>
            <person name="Debuchy R."/>
            <person name="Gladieux P."/>
            <person name="Thoren M.H."/>
            <person name="Johannesson H."/>
        </authorList>
    </citation>
    <scope>NUCLEOTIDE SEQUENCE</scope>
    <source>
        <strain evidence="2">CBS 232.78</strain>
    </source>
</reference>
<dbReference type="EMBL" id="JAULSW010000011">
    <property type="protein sequence ID" value="KAK3367895.1"/>
    <property type="molecule type" value="Genomic_DNA"/>
</dbReference>
<dbReference type="GO" id="GO:0016787">
    <property type="term" value="F:hydrolase activity"/>
    <property type="evidence" value="ECO:0007669"/>
    <property type="project" value="UniProtKB-KW"/>
</dbReference>
<accession>A0AAE0K1R2</accession>
<dbReference type="InterPro" id="IPR002925">
    <property type="entry name" value="Dienelactn_hydro"/>
</dbReference>
<evidence type="ECO:0000313" key="2">
    <source>
        <dbReference type="EMBL" id="KAK3367895.1"/>
    </source>
</evidence>
<dbReference type="SUPFAM" id="SSF53474">
    <property type="entry name" value="alpha/beta-Hydrolases"/>
    <property type="match status" value="1"/>
</dbReference>
<gene>
    <name evidence="2" type="ORF">B0H63DRAFT_424018</name>
</gene>
<dbReference type="PANTHER" id="PTHR17630:SF44">
    <property type="entry name" value="PROTEIN AIM2"/>
    <property type="match status" value="1"/>
</dbReference>
<protein>
    <submittedName>
        <fullName evidence="2">Dienelactone hydrolase</fullName>
    </submittedName>
</protein>
<dbReference type="PANTHER" id="PTHR17630">
    <property type="entry name" value="DIENELACTONE HYDROLASE"/>
    <property type="match status" value="1"/>
</dbReference>
<dbReference type="InterPro" id="IPR029058">
    <property type="entry name" value="AB_hydrolase_fold"/>
</dbReference>
<evidence type="ECO:0000313" key="3">
    <source>
        <dbReference type="Proteomes" id="UP001285441"/>
    </source>
</evidence>
<dbReference type="Pfam" id="PF01738">
    <property type="entry name" value="DLH"/>
    <property type="match status" value="1"/>
</dbReference>
<dbReference type="AlphaFoldDB" id="A0AAE0K1R2"/>
<dbReference type="Gene3D" id="3.40.50.1820">
    <property type="entry name" value="alpha/beta hydrolase"/>
    <property type="match status" value="1"/>
</dbReference>
<comment type="caution">
    <text evidence="2">The sequence shown here is derived from an EMBL/GenBank/DDBJ whole genome shotgun (WGS) entry which is preliminary data.</text>
</comment>
<dbReference type="Proteomes" id="UP001285441">
    <property type="component" value="Unassembled WGS sequence"/>
</dbReference>